<name>A0ABV9AP26_9ACTN</name>
<organism evidence="1 2">
    <name type="scientific">Streptomyces vulcanius</name>
    <dbReference type="NCBI Taxonomy" id="1441876"/>
    <lineage>
        <taxon>Bacteria</taxon>
        <taxon>Bacillati</taxon>
        <taxon>Actinomycetota</taxon>
        <taxon>Actinomycetes</taxon>
        <taxon>Kitasatosporales</taxon>
        <taxon>Streptomycetaceae</taxon>
        <taxon>Streptomyces</taxon>
    </lineage>
</organism>
<dbReference type="Proteomes" id="UP001595839">
    <property type="component" value="Unassembled WGS sequence"/>
</dbReference>
<dbReference type="RefSeq" id="WP_381163499.1">
    <property type="nucleotide sequence ID" value="NZ_JBHSFK010000011.1"/>
</dbReference>
<reference evidence="2" key="1">
    <citation type="journal article" date="2019" name="Int. J. Syst. Evol. Microbiol.">
        <title>The Global Catalogue of Microorganisms (GCM) 10K type strain sequencing project: providing services to taxonomists for standard genome sequencing and annotation.</title>
        <authorList>
            <consortium name="The Broad Institute Genomics Platform"/>
            <consortium name="The Broad Institute Genome Sequencing Center for Infectious Disease"/>
            <person name="Wu L."/>
            <person name="Ma J."/>
        </authorList>
    </citation>
    <scope>NUCLEOTIDE SEQUENCE [LARGE SCALE GENOMIC DNA]</scope>
    <source>
        <strain evidence="2">CGMCC 4.7177</strain>
    </source>
</reference>
<accession>A0ABV9AP26</accession>
<dbReference type="EMBL" id="JBHSFK010000011">
    <property type="protein sequence ID" value="MFC4501592.1"/>
    <property type="molecule type" value="Genomic_DNA"/>
</dbReference>
<comment type="caution">
    <text evidence="1">The sequence shown here is derived from an EMBL/GenBank/DDBJ whole genome shotgun (WGS) entry which is preliminary data.</text>
</comment>
<gene>
    <name evidence="1" type="ORF">ACFPIH_18980</name>
</gene>
<evidence type="ECO:0000313" key="2">
    <source>
        <dbReference type="Proteomes" id="UP001595839"/>
    </source>
</evidence>
<proteinExistence type="predicted"/>
<keyword evidence="2" id="KW-1185">Reference proteome</keyword>
<protein>
    <submittedName>
        <fullName evidence="1">Uncharacterized protein</fullName>
    </submittedName>
</protein>
<evidence type="ECO:0000313" key="1">
    <source>
        <dbReference type="EMBL" id="MFC4501592.1"/>
    </source>
</evidence>
<sequence>MSDNVMYDSPTEFLHEVASEGGKCVAQSVIPTDAGDYRCACSCERWEILAPSREEGLRLARAHTGSVPE</sequence>